<evidence type="ECO:0000256" key="2">
    <source>
        <dbReference type="SAM" id="MobiDB-lite"/>
    </source>
</evidence>
<dbReference type="eggNOG" id="ENOG502RRIK">
    <property type="taxonomic scope" value="Eukaryota"/>
</dbReference>
<reference evidence="3" key="2">
    <citation type="submission" date="2015-03" db="UniProtKB">
        <authorList>
            <consortium name="EnsemblPlants"/>
        </authorList>
    </citation>
    <scope>IDENTIFICATION</scope>
</reference>
<dbReference type="OMA" id="ADSEAYW"/>
<accession>A0A0D3E8G0</accession>
<feature type="region of interest" description="Disordered" evidence="2">
    <location>
        <begin position="238"/>
        <end position="262"/>
    </location>
</feature>
<evidence type="ECO:0000313" key="4">
    <source>
        <dbReference type="Proteomes" id="UP000032141"/>
    </source>
</evidence>
<name>A0A0D3E8G0_BRAOL</name>
<dbReference type="HOGENOM" id="CLU_019862_0_1_1"/>
<evidence type="ECO:0000313" key="3">
    <source>
        <dbReference type="EnsemblPlants" id="Bo9g079710.1"/>
    </source>
</evidence>
<dbReference type="AlphaFoldDB" id="A0A0D3E8G0"/>
<dbReference type="Proteomes" id="UP000032141">
    <property type="component" value="Chromosome C9"/>
</dbReference>
<keyword evidence="1" id="KW-0175">Coiled coil</keyword>
<dbReference type="Gramene" id="Bo9g079710.1">
    <property type="protein sequence ID" value="Bo9g079710.1"/>
    <property type="gene ID" value="Bo9g079710"/>
</dbReference>
<protein>
    <submittedName>
        <fullName evidence="3">Uncharacterized protein</fullName>
    </submittedName>
</protein>
<evidence type="ECO:0000256" key="1">
    <source>
        <dbReference type="SAM" id="Coils"/>
    </source>
</evidence>
<organism evidence="3 4">
    <name type="scientific">Brassica oleracea var. oleracea</name>
    <dbReference type="NCBI Taxonomy" id="109376"/>
    <lineage>
        <taxon>Eukaryota</taxon>
        <taxon>Viridiplantae</taxon>
        <taxon>Streptophyta</taxon>
        <taxon>Embryophyta</taxon>
        <taxon>Tracheophyta</taxon>
        <taxon>Spermatophyta</taxon>
        <taxon>Magnoliopsida</taxon>
        <taxon>eudicotyledons</taxon>
        <taxon>Gunneridae</taxon>
        <taxon>Pentapetalae</taxon>
        <taxon>rosids</taxon>
        <taxon>malvids</taxon>
        <taxon>Brassicales</taxon>
        <taxon>Brassicaceae</taxon>
        <taxon>Brassiceae</taxon>
        <taxon>Brassica</taxon>
    </lineage>
</organism>
<proteinExistence type="predicted"/>
<reference evidence="3 4" key="1">
    <citation type="journal article" date="2014" name="Genome Biol.">
        <title>Transcriptome and methylome profiling reveals relics of genome dominance in the mesopolyploid Brassica oleracea.</title>
        <authorList>
            <person name="Parkin I.A."/>
            <person name="Koh C."/>
            <person name="Tang H."/>
            <person name="Robinson S.J."/>
            <person name="Kagale S."/>
            <person name="Clarke W.E."/>
            <person name="Town C.D."/>
            <person name="Nixon J."/>
            <person name="Krishnakumar V."/>
            <person name="Bidwell S.L."/>
            <person name="Denoeud F."/>
            <person name="Belcram H."/>
            <person name="Links M.G."/>
            <person name="Just J."/>
            <person name="Clarke C."/>
            <person name="Bender T."/>
            <person name="Huebert T."/>
            <person name="Mason A.S."/>
            <person name="Pires J.C."/>
            <person name="Barker G."/>
            <person name="Moore J."/>
            <person name="Walley P.G."/>
            <person name="Manoli S."/>
            <person name="Batley J."/>
            <person name="Edwards D."/>
            <person name="Nelson M.N."/>
            <person name="Wang X."/>
            <person name="Paterson A.H."/>
            <person name="King G."/>
            <person name="Bancroft I."/>
            <person name="Chalhoub B."/>
            <person name="Sharpe A.G."/>
        </authorList>
    </citation>
    <scope>NUCLEOTIDE SEQUENCE</scope>
    <source>
        <strain evidence="3 4">cv. TO1000</strain>
    </source>
</reference>
<sequence>MSSRKKASKRGTYRGFSSEGVHDEILVPKAEFVPHWIDPADSEAYWTARYGSITPPSEKSFPVMNQRSILDVIEFRIPCQGEIADNPPEVSVSHLNPTSFQHLIGVVIVIYEHGLSLTTDHFEAIFRLQLVSKPHLYRLVPRKYMTVIKGPISNSNPWTKFFFFVRISAGSVEKNCIPLFRSKPNGSPFINPLSPFPGDVIEMRDLLRNGPFFWTFFTPRRVRKALRLMHPGLEMGVEVNSDSESDDPASCDLPAEETNVRSSKGWDPNLAYGDGSGSSEVHILDFDEFFAGLPSIFDPPSFVDELGRSNVVAEGSRIINGGLNMLGSALEASHRKAMVYRFKAEKAEKDLARMQNKILERDSKLAKDHDKAVRQAKRRGRREIVEVMRNRASQFGKAEKAEKDLARMQNKILERDSKLAKDHDKAVRQAKRRGRREIVEVMRNRASQFGTEYGNLKEAYSLGGMKDHAYAEALIPPIDVRIQGFWDPIPVSPDTEEVATEVAGDDEEVDRPTDAFGASMSGSFNFVL</sequence>
<feature type="coiled-coil region" evidence="1">
    <location>
        <begin position="337"/>
        <end position="364"/>
    </location>
</feature>
<keyword evidence="4" id="KW-1185">Reference proteome</keyword>
<dbReference type="EnsemblPlants" id="Bo9g079710.1">
    <property type="protein sequence ID" value="Bo9g079710.1"/>
    <property type="gene ID" value="Bo9g079710"/>
</dbReference>